<dbReference type="GO" id="GO:0000282">
    <property type="term" value="P:cellular bud site selection"/>
    <property type="evidence" value="ECO:0007669"/>
    <property type="project" value="TreeGrafter"/>
</dbReference>
<evidence type="ECO:0000259" key="1">
    <source>
        <dbReference type="PROSITE" id="PS50211"/>
    </source>
</evidence>
<keyword evidence="3" id="KW-1185">Reference proteome</keyword>
<dbReference type="AlphaFoldDB" id="A0A1E4TM84"/>
<gene>
    <name evidence="2" type="ORF">CANCADRAFT_93793</name>
</gene>
<dbReference type="InterPro" id="IPR052809">
    <property type="entry name" value="Actin_polarity_regulatory"/>
</dbReference>
<dbReference type="Pfam" id="PF07792">
    <property type="entry name" value="Afi1"/>
    <property type="match status" value="1"/>
</dbReference>
<accession>A0A1E4TM84</accession>
<evidence type="ECO:0000313" key="3">
    <source>
        <dbReference type="Proteomes" id="UP000095023"/>
    </source>
</evidence>
<dbReference type="PANTHER" id="PTHR28245:SF1">
    <property type="entry name" value="ARF3-INTERACTING PROTEIN 1"/>
    <property type="match status" value="1"/>
</dbReference>
<dbReference type="GO" id="GO:0005935">
    <property type="term" value="C:cellular bud neck"/>
    <property type="evidence" value="ECO:0007669"/>
    <property type="project" value="TreeGrafter"/>
</dbReference>
<reference evidence="3" key="1">
    <citation type="submission" date="2016-02" db="EMBL/GenBank/DDBJ databases">
        <title>Comparative genomics of biotechnologically important yeasts.</title>
        <authorList>
            <consortium name="DOE Joint Genome Institute"/>
            <person name="Riley R."/>
            <person name="Haridas S."/>
            <person name="Wolfe K.H."/>
            <person name="Lopes M.R."/>
            <person name="Hittinger C.T."/>
            <person name="Goker M."/>
            <person name="Salamov A."/>
            <person name="Wisecaver J."/>
            <person name="Long T.M."/>
            <person name="Aerts A.L."/>
            <person name="Barry K."/>
            <person name="Choi C."/>
            <person name="Clum A."/>
            <person name="Coughlan A.Y."/>
            <person name="Deshpande S."/>
            <person name="Douglass A.P."/>
            <person name="Hanson S.J."/>
            <person name="Klenk H.-P."/>
            <person name="Labutti K."/>
            <person name="Lapidus A."/>
            <person name="Lindquist E."/>
            <person name="Lipzen A."/>
            <person name="Meier-Kolthoff J.P."/>
            <person name="Ohm R.A."/>
            <person name="Otillar R.P."/>
            <person name="Pangilinan J."/>
            <person name="Peng Y."/>
            <person name="Rokas A."/>
            <person name="Rosa C.A."/>
            <person name="Scheuner C."/>
            <person name="Sibirny A.A."/>
            <person name="Slot J.C."/>
            <person name="Stielow J.B."/>
            <person name="Sun H."/>
            <person name="Kurtzman C.P."/>
            <person name="Blackwell M."/>
            <person name="Jeffries T.W."/>
            <person name="Grigoriev I.V."/>
        </authorList>
    </citation>
    <scope>NUCLEOTIDE SEQUENCE [LARGE SCALE GENOMIC DNA]</scope>
    <source>
        <strain evidence="3">NRRL Y-17796</strain>
    </source>
</reference>
<dbReference type="EMBL" id="KV453841">
    <property type="protein sequence ID" value="ODV92849.1"/>
    <property type="molecule type" value="Genomic_DNA"/>
</dbReference>
<dbReference type="InterPro" id="IPR037516">
    <property type="entry name" value="Tripartite_DENN"/>
</dbReference>
<dbReference type="Proteomes" id="UP000095023">
    <property type="component" value="Unassembled WGS sequence"/>
</dbReference>
<dbReference type="InterPro" id="IPR012860">
    <property type="entry name" value="Afi1_N"/>
</dbReference>
<sequence>MDSSVIDCVIAAEFDHDYGPVVKNVYPEGWFDGDDSEIGEIMIPDQIHERPSDWNVVFLYDHNQKSSRRTLLSFALTRKSNDTSRGAVIRSLAICTTLQNVEPFKPFLTLAVAEYSANPSLDIITRLFHSLHSIKLNTIPKLDHNAKSILILLPEPNKPPLKSVDELRSDSDLVAPAAQNTLLPSAELIQTTELTYTVAVPFKAMGRTSDIPFKYPLAVPEEFVVQIPVEGYLKSLASLNVSLSSPNCFPDVFTSGSSTHPLIIIINAILTEKRLLFVGVGLSSSDITETVLTAVLIASGYGLAPGILERTFPYASLSRVSQLVEIPGYIAGVCSPAFGSHPEWWDIMIDINTGVISASGTSRTAAPNSSSGSFIDQSFVTDIAKLLDLRAPASALLLRSRNYVRELIAITAEMERRYNGATDLENIRTEKDKGNLAYPGAGIVWPIKSNENSEIAVHSPFVESFRQTSIHKRLGLIPKQEVKVDFRHQLQLLQRRGSSMSGDEIVKLYSTLPNFLKTSQDIYQFTLELTSAYCDIKHLALGLFHPRTSVRTATARCLATVESSYPGKFVIQQLSTVEHLAYMSAASLATKAIKS</sequence>
<dbReference type="GO" id="GO:0005886">
    <property type="term" value="C:plasma membrane"/>
    <property type="evidence" value="ECO:0007669"/>
    <property type="project" value="TreeGrafter"/>
</dbReference>
<dbReference type="PANTHER" id="PTHR28245">
    <property type="entry name" value="ARF3-INTERACTING PROTEIN 1"/>
    <property type="match status" value="1"/>
</dbReference>
<name>A0A1E4TM84_9ASCO</name>
<proteinExistence type="predicted"/>
<dbReference type="OrthoDB" id="66409at2759"/>
<feature type="domain" description="UDENN" evidence="1">
    <location>
        <begin position="7"/>
        <end position="482"/>
    </location>
</feature>
<dbReference type="PROSITE" id="PS50211">
    <property type="entry name" value="DENN"/>
    <property type="match status" value="1"/>
</dbReference>
<evidence type="ECO:0000313" key="2">
    <source>
        <dbReference type="EMBL" id="ODV92849.1"/>
    </source>
</evidence>
<protein>
    <recommendedName>
        <fullName evidence="1">UDENN domain-containing protein</fullName>
    </recommendedName>
</protein>
<dbReference type="GO" id="GO:0051666">
    <property type="term" value="P:actin cortical patch localization"/>
    <property type="evidence" value="ECO:0007669"/>
    <property type="project" value="TreeGrafter"/>
</dbReference>
<organism evidence="2 3">
    <name type="scientific">Tortispora caseinolytica NRRL Y-17796</name>
    <dbReference type="NCBI Taxonomy" id="767744"/>
    <lineage>
        <taxon>Eukaryota</taxon>
        <taxon>Fungi</taxon>
        <taxon>Dikarya</taxon>
        <taxon>Ascomycota</taxon>
        <taxon>Saccharomycotina</taxon>
        <taxon>Trigonopsidomycetes</taxon>
        <taxon>Trigonopsidales</taxon>
        <taxon>Trigonopsidaceae</taxon>
        <taxon>Tortispora</taxon>
    </lineage>
</organism>
<dbReference type="Pfam" id="PF08616">
    <property type="entry name" value="SPA"/>
    <property type="match status" value="1"/>
</dbReference>